<dbReference type="AlphaFoldDB" id="A0A7X0ICN8"/>
<dbReference type="EMBL" id="JACHIU010000001">
    <property type="protein sequence ID" value="MBB6472792.1"/>
    <property type="molecule type" value="Genomic_DNA"/>
</dbReference>
<reference evidence="1 2" key="1">
    <citation type="submission" date="2020-08" db="EMBL/GenBank/DDBJ databases">
        <title>Sequencing the genomes of 1000 actinobacteria strains.</title>
        <authorList>
            <person name="Klenk H.-P."/>
        </authorList>
    </citation>
    <scope>NUCLEOTIDE SEQUENCE [LARGE SCALE GENOMIC DNA]</scope>
    <source>
        <strain evidence="1 2">DSM 44936</strain>
    </source>
</reference>
<accession>A0A7X0ICN8</accession>
<dbReference type="RefSeq" id="WP_184980127.1">
    <property type="nucleotide sequence ID" value="NZ_BAAALO010000049.1"/>
</dbReference>
<organism evidence="1 2">
    <name type="scientific">Sphaerisporangium rubeum</name>
    <dbReference type="NCBI Taxonomy" id="321317"/>
    <lineage>
        <taxon>Bacteria</taxon>
        <taxon>Bacillati</taxon>
        <taxon>Actinomycetota</taxon>
        <taxon>Actinomycetes</taxon>
        <taxon>Streptosporangiales</taxon>
        <taxon>Streptosporangiaceae</taxon>
        <taxon>Sphaerisporangium</taxon>
    </lineage>
</organism>
<comment type="caution">
    <text evidence="1">The sequence shown here is derived from an EMBL/GenBank/DDBJ whole genome shotgun (WGS) entry which is preliminary data.</text>
</comment>
<protein>
    <submittedName>
        <fullName evidence="1">Uncharacterized protein</fullName>
    </submittedName>
</protein>
<evidence type="ECO:0000313" key="1">
    <source>
        <dbReference type="EMBL" id="MBB6472792.1"/>
    </source>
</evidence>
<keyword evidence="2" id="KW-1185">Reference proteome</keyword>
<gene>
    <name evidence="1" type="ORF">BJ992_002223</name>
</gene>
<dbReference type="Proteomes" id="UP000555564">
    <property type="component" value="Unassembled WGS sequence"/>
</dbReference>
<evidence type="ECO:0000313" key="2">
    <source>
        <dbReference type="Proteomes" id="UP000555564"/>
    </source>
</evidence>
<proteinExistence type="predicted"/>
<sequence>MSAQPVHRELPPDPEVVVRDLLPPVTDRTAAARRVTALDCIYNGLYVGCVEKEQINVRLPKALVEAARREAQASGTTVTRLITEGLVNRLYWVSEEQAQADREAAEQAERKAS</sequence>
<name>A0A7X0ICN8_9ACTN</name>